<comment type="caution">
    <text evidence="4">The sequence shown here is derived from an EMBL/GenBank/DDBJ whole genome shotgun (WGS) entry which is preliminary data.</text>
</comment>
<dbReference type="Gene3D" id="1.20.1260.10">
    <property type="match status" value="1"/>
</dbReference>
<dbReference type="InterPro" id="IPR025419">
    <property type="entry name" value="DUF4142"/>
</dbReference>
<dbReference type="Pfam" id="PF13628">
    <property type="entry name" value="DUF4142"/>
    <property type="match status" value="1"/>
</dbReference>
<feature type="signal peptide" evidence="2">
    <location>
        <begin position="1"/>
        <end position="29"/>
    </location>
</feature>
<sequence>MKRLNYFNKATTLVGAAALTSLISFPVLAQMTPRPSTPANRSAQSTTNQQRGAATAPTALDREFVLMAARGNNAEIQTSQLALQKSSNQMVRTYAQQMIREHTQANQRLSQVAAQHRITLPTDPGPLNAAIAQQLALLSGTNFDRAYMGVQENLHMQAIALYRTEIQHGKAADVKQYASALLPNINNHYQMASRAMTANRPGNTGRPLQ</sequence>
<proteinExistence type="predicted"/>
<protein>
    <submittedName>
        <fullName evidence="4">DUF4142 domain-containing protein</fullName>
    </submittedName>
</protein>
<dbReference type="InterPro" id="IPR012347">
    <property type="entry name" value="Ferritin-like"/>
</dbReference>
<feature type="domain" description="DUF4142" evidence="3">
    <location>
        <begin position="61"/>
        <end position="193"/>
    </location>
</feature>
<accession>A0ABV0J922</accession>
<dbReference type="PANTHER" id="PTHR38593">
    <property type="entry name" value="BLR2558 PROTEIN"/>
    <property type="match status" value="1"/>
</dbReference>
<evidence type="ECO:0000256" key="1">
    <source>
        <dbReference type="SAM" id="MobiDB-lite"/>
    </source>
</evidence>
<evidence type="ECO:0000313" key="5">
    <source>
        <dbReference type="Proteomes" id="UP001464891"/>
    </source>
</evidence>
<keyword evidence="5" id="KW-1185">Reference proteome</keyword>
<name>A0ABV0J922_9CYAN</name>
<feature type="chain" id="PRO_5045059370" evidence="2">
    <location>
        <begin position="30"/>
        <end position="209"/>
    </location>
</feature>
<feature type="region of interest" description="Disordered" evidence="1">
    <location>
        <begin position="33"/>
        <end position="56"/>
    </location>
</feature>
<evidence type="ECO:0000259" key="3">
    <source>
        <dbReference type="Pfam" id="PF13628"/>
    </source>
</evidence>
<keyword evidence="2" id="KW-0732">Signal</keyword>
<dbReference type="Proteomes" id="UP001464891">
    <property type="component" value="Unassembled WGS sequence"/>
</dbReference>
<reference evidence="4 5" key="1">
    <citation type="submission" date="2022-04" db="EMBL/GenBank/DDBJ databases">
        <title>Positive selection, recombination, and allopatry shape intraspecific diversity of widespread and dominant cyanobacteria.</title>
        <authorList>
            <person name="Wei J."/>
            <person name="Shu W."/>
            <person name="Hu C."/>
        </authorList>
    </citation>
    <scope>NUCLEOTIDE SEQUENCE [LARGE SCALE GENOMIC DNA]</scope>
    <source>
        <strain evidence="4 5">GB2-A4</strain>
    </source>
</reference>
<evidence type="ECO:0000256" key="2">
    <source>
        <dbReference type="SAM" id="SignalP"/>
    </source>
</evidence>
<dbReference type="RefSeq" id="WP_190441671.1">
    <property type="nucleotide sequence ID" value="NZ_JAMPKM010000008.1"/>
</dbReference>
<feature type="compositionally biased region" description="Polar residues" evidence="1">
    <location>
        <begin position="33"/>
        <end position="52"/>
    </location>
</feature>
<dbReference type="PANTHER" id="PTHR38593:SF1">
    <property type="entry name" value="BLR2558 PROTEIN"/>
    <property type="match status" value="1"/>
</dbReference>
<evidence type="ECO:0000313" key="4">
    <source>
        <dbReference type="EMBL" id="MEP0818278.1"/>
    </source>
</evidence>
<gene>
    <name evidence="4" type="ORF">NC998_14355</name>
</gene>
<organism evidence="4 5">
    <name type="scientific">Trichocoleus desertorum GB2-A4</name>
    <dbReference type="NCBI Taxonomy" id="2933944"/>
    <lineage>
        <taxon>Bacteria</taxon>
        <taxon>Bacillati</taxon>
        <taxon>Cyanobacteriota</taxon>
        <taxon>Cyanophyceae</taxon>
        <taxon>Leptolyngbyales</taxon>
        <taxon>Trichocoleusaceae</taxon>
        <taxon>Trichocoleus</taxon>
    </lineage>
</organism>
<dbReference type="EMBL" id="JAMPKM010000008">
    <property type="protein sequence ID" value="MEP0818278.1"/>
    <property type="molecule type" value="Genomic_DNA"/>
</dbReference>